<keyword evidence="1" id="KW-0812">Transmembrane</keyword>
<dbReference type="InterPro" id="IPR021324">
    <property type="entry name" value="DUF2929"/>
</dbReference>
<evidence type="ECO:0000256" key="1">
    <source>
        <dbReference type="SAM" id="Phobius"/>
    </source>
</evidence>
<protein>
    <recommendedName>
        <fullName evidence="4">DUF2929 domain-containing protein</fullName>
    </recommendedName>
</protein>
<sequence>MRYVAVIFWAIVLGQVAGFIGGALNQQTFSSEQTMIVTVVFAIIFSIIPLLLDSDKKDRA</sequence>
<keyword evidence="3" id="KW-1185">Reference proteome</keyword>
<dbReference type="OrthoDB" id="2139526at2"/>
<evidence type="ECO:0000313" key="3">
    <source>
        <dbReference type="Proteomes" id="UP000187499"/>
    </source>
</evidence>
<dbReference type="Pfam" id="PF11151">
    <property type="entry name" value="DUF2929"/>
    <property type="match status" value="1"/>
</dbReference>
<dbReference type="STRING" id="1847728.BTM29_10380"/>
<dbReference type="EMBL" id="CP019323">
    <property type="protein sequence ID" value="APX73398.1"/>
    <property type="molecule type" value="Genomic_DNA"/>
</dbReference>
<dbReference type="AlphaFoldDB" id="A0A1P8Q6C9"/>
<reference evidence="3" key="1">
    <citation type="submission" date="2016-12" db="EMBL/GenBank/DDBJ databases">
        <authorList>
            <person name="Jung M.Y."/>
            <person name="Lee S.H."/>
        </authorList>
    </citation>
    <scope>NUCLEOTIDE SEQUENCE [LARGE SCALE GENOMIC DNA]</scope>
    <source>
        <strain evidence="3">WiKim39</strain>
    </source>
</reference>
<feature type="transmembrane region" description="Helical" evidence="1">
    <location>
        <begin position="34"/>
        <end position="52"/>
    </location>
</feature>
<keyword evidence="1" id="KW-1133">Transmembrane helix</keyword>
<evidence type="ECO:0000313" key="2">
    <source>
        <dbReference type="EMBL" id="APX73398.1"/>
    </source>
</evidence>
<dbReference type="Proteomes" id="UP000187499">
    <property type="component" value="Chromosome"/>
</dbReference>
<organism evidence="2 3">
    <name type="scientific">Companilactobacillus allii</name>
    <dbReference type="NCBI Taxonomy" id="1847728"/>
    <lineage>
        <taxon>Bacteria</taxon>
        <taxon>Bacillati</taxon>
        <taxon>Bacillota</taxon>
        <taxon>Bacilli</taxon>
        <taxon>Lactobacillales</taxon>
        <taxon>Lactobacillaceae</taxon>
        <taxon>Companilactobacillus</taxon>
    </lineage>
</organism>
<name>A0A1P8Q6C9_9LACO</name>
<accession>A0A1P8Q6C9</accession>
<proteinExistence type="predicted"/>
<dbReference type="KEGG" id="lalw:BTM29_10380"/>
<evidence type="ECO:0008006" key="4">
    <source>
        <dbReference type="Google" id="ProtNLM"/>
    </source>
</evidence>
<gene>
    <name evidence="2" type="ORF">BTM29_10380</name>
</gene>
<keyword evidence="1" id="KW-0472">Membrane</keyword>